<comment type="caution">
    <text evidence="1">The sequence shown here is derived from an EMBL/GenBank/DDBJ whole genome shotgun (WGS) entry which is preliminary data.</text>
</comment>
<accession>A0ABQ2NLS1</accession>
<dbReference type="SUPFAM" id="SSF55961">
    <property type="entry name" value="Bet v1-like"/>
    <property type="match status" value="1"/>
</dbReference>
<organism evidence="1 2">
    <name type="scientific">Cloacibacterium rupense</name>
    <dbReference type="NCBI Taxonomy" id="517423"/>
    <lineage>
        <taxon>Bacteria</taxon>
        <taxon>Pseudomonadati</taxon>
        <taxon>Bacteroidota</taxon>
        <taxon>Flavobacteriia</taxon>
        <taxon>Flavobacteriales</taxon>
        <taxon>Weeksellaceae</taxon>
    </lineage>
</organism>
<dbReference type="EMBL" id="BMLV01000006">
    <property type="protein sequence ID" value="GGP06007.1"/>
    <property type="molecule type" value="Genomic_DNA"/>
</dbReference>
<reference evidence="2" key="1">
    <citation type="journal article" date="2019" name="Int. J. Syst. Evol. Microbiol.">
        <title>The Global Catalogue of Microorganisms (GCM) 10K type strain sequencing project: providing services to taxonomists for standard genome sequencing and annotation.</title>
        <authorList>
            <consortium name="The Broad Institute Genomics Platform"/>
            <consortium name="The Broad Institute Genome Sequencing Center for Infectious Disease"/>
            <person name="Wu L."/>
            <person name="Ma J."/>
        </authorList>
    </citation>
    <scope>NUCLEOTIDE SEQUENCE [LARGE SCALE GENOMIC DNA]</scope>
    <source>
        <strain evidence="2">CGMCC 1.7656</strain>
    </source>
</reference>
<evidence type="ECO:0000313" key="1">
    <source>
        <dbReference type="EMBL" id="GGP06007.1"/>
    </source>
</evidence>
<keyword evidence="2" id="KW-1185">Reference proteome</keyword>
<name>A0ABQ2NLS1_9FLAO</name>
<gene>
    <name evidence="1" type="ORF">GCM10010992_24510</name>
</gene>
<protein>
    <recommendedName>
        <fullName evidence="3">Polyketide cyclase</fullName>
    </recommendedName>
</protein>
<dbReference type="Proteomes" id="UP000620064">
    <property type="component" value="Unassembled WGS sequence"/>
</dbReference>
<proteinExistence type="predicted"/>
<evidence type="ECO:0008006" key="3">
    <source>
        <dbReference type="Google" id="ProtNLM"/>
    </source>
</evidence>
<evidence type="ECO:0000313" key="2">
    <source>
        <dbReference type="Proteomes" id="UP000620064"/>
    </source>
</evidence>
<sequence length="324" mass="37445">MFLVDESKSFVIETEVKYPIEKVFPQFNNLQNFTQWNDFFVTKKGYKFSYYTPYEGQGSSMNFQNMKSNSDFGDLFIRYENHLSSLKYQLYEANGPSPYKIDLKFVPHNNTTKIIWYVTTPRTSFLGRAYNLVSEDYVVNTIDKSMVNLSQLLSGKVDKEILLSNIKYDTLMVEQQKGFLLLGVNVSSVNKKGELIKNIELNHGKVYNFVTKDLDKKEDEFGSPILITDPNGYKNKEVSYYYGLPLSKRVGVSDNNFSFRTVSPSESYIVYYQGKYDGRTKAIKLLLDKAKKDSMRNGELQEMFIEAPNSRADVKIKLSLPVFK</sequence>